<feature type="signal peptide" evidence="2">
    <location>
        <begin position="1"/>
        <end position="18"/>
    </location>
</feature>
<evidence type="ECO:0000256" key="1">
    <source>
        <dbReference type="SAM" id="Coils"/>
    </source>
</evidence>
<evidence type="ECO:0008006" key="5">
    <source>
        <dbReference type="Google" id="ProtNLM"/>
    </source>
</evidence>
<sequence length="123" mass="13638">MKFVCVLLAVTCWAVAAAEESATILTIRKAMNELKKLEKEYSRGTVTDTMINSPTVNDMKDCCIASALKCFASNVIYLPVNNKMAQRVIHRDLLKTKTVLNKVSSCSNETEVRNKAEAKITAH</sequence>
<evidence type="ECO:0000313" key="4">
    <source>
        <dbReference type="Proteomes" id="UP001059041"/>
    </source>
</evidence>
<dbReference type="AlphaFoldDB" id="A0A9W7TM55"/>
<dbReference type="EMBL" id="JAFHDT010000013">
    <property type="protein sequence ID" value="KAI7801505.1"/>
    <property type="molecule type" value="Genomic_DNA"/>
</dbReference>
<evidence type="ECO:0000313" key="3">
    <source>
        <dbReference type="EMBL" id="KAI7801505.1"/>
    </source>
</evidence>
<keyword evidence="1" id="KW-0175">Coiled coil</keyword>
<comment type="caution">
    <text evidence="3">The sequence shown here is derived from an EMBL/GenBank/DDBJ whole genome shotgun (WGS) entry which is preliminary data.</text>
</comment>
<dbReference type="Gene3D" id="1.20.1250.70">
    <property type="entry name" value="Interleukin-15/Interleukin-21"/>
    <property type="match status" value="1"/>
</dbReference>
<feature type="coiled-coil region" evidence="1">
    <location>
        <begin position="20"/>
        <end position="47"/>
    </location>
</feature>
<evidence type="ECO:0000256" key="2">
    <source>
        <dbReference type="SAM" id="SignalP"/>
    </source>
</evidence>
<protein>
    <recommendedName>
        <fullName evidence="5">Interleukin-21</fullName>
    </recommendedName>
</protein>
<keyword evidence="2" id="KW-0732">Signal</keyword>
<dbReference type="InterPro" id="IPR009079">
    <property type="entry name" value="4_helix_cytokine-like_core"/>
</dbReference>
<organism evidence="3 4">
    <name type="scientific">Triplophysa rosa</name>
    <name type="common">Cave loach</name>
    <dbReference type="NCBI Taxonomy" id="992332"/>
    <lineage>
        <taxon>Eukaryota</taxon>
        <taxon>Metazoa</taxon>
        <taxon>Chordata</taxon>
        <taxon>Craniata</taxon>
        <taxon>Vertebrata</taxon>
        <taxon>Euteleostomi</taxon>
        <taxon>Actinopterygii</taxon>
        <taxon>Neopterygii</taxon>
        <taxon>Teleostei</taxon>
        <taxon>Ostariophysi</taxon>
        <taxon>Cypriniformes</taxon>
        <taxon>Nemacheilidae</taxon>
        <taxon>Triplophysa</taxon>
    </lineage>
</organism>
<reference evidence="3" key="1">
    <citation type="submission" date="2021-02" db="EMBL/GenBank/DDBJ databases">
        <title>Comparative genomics reveals that relaxation of natural selection precedes convergent phenotypic evolution of cavefish.</title>
        <authorList>
            <person name="Peng Z."/>
        </authorList>
    </citation>
    <scope>NUCLEOTIDE SEQUENCE</scope>
    <source>
        <tissue evidence="3">Muscle</tissue>
    </source>
</reference>
<accession>A0A9W7TM55</accession>
<name>A0A9W7TM55_TRIRA</name>
<dbReference type="SUPFAM" id="SSF47266">
    <property type="entry name" value="4-helical cytokines"/>
    <property type="match status" value="1"/>
</dbReference>
<dbReference type="Proteomes" id="UP001059041">
    <property type="component" value="Linkage Group LG13"/>
</dbReference>
<proteinExistence type="predicted"/>
<feature type="chain" id="PRO_5040824682" description="Interleukin-21" evidence="2">
    <location>
        <begin position="19"/>
        <end position="123"/>
    </location>
</feature>
<keyword evidence="4" id="KW-1185">Reference proteome</keyword>
<gene>
    <name evidence="3" type="ORF">IRJ41_017390</name>
</gene>